<reference evidence="2" key="2">
    <citation type="submission" date="2015-08" db="UniProtKB">
        <authorList>
            <consortium name="WormBaseParasite"/>
        </authorList>
    </citation>
    <scope>IDENTIFICATION</scope>
</reference>
<protein>
    <submittedName>
        <fullName evidence="2">Uncharacterized protein</fullName>
    </submittedName>
</protein>
<dbReference type="AlphaFoldDB" id="A0A0K0F557"/>
<dbReference type="Pfam" id="PF03314">
    <property type="entry name" value="DUF273"/>
    <property type="match status" value="1"/>
</dbReference>
<proteinExistence type="predicted"/>
<dbReference type="Proteomes" id="UP000035680">
    <property type="component" value="Unassembled WGS sequence"/>
</dbReference>
<dbReference type="Gene3D" id="3.90.550.10">
    <property type="entry name" value="Spore Coat Polysaccharide Biosynthesis Protein SpsA, Chain A"/>
    <property type="match status" value="1"/>
</dbReference>
<reference evidence="1" key="1">
    <citation type="submission" date="2014-07" db="EMBL/GenBank/DDBJ databases">
        <authorList>
            <person name="Martin A.A"/>
            <person name="De Silva N."/>
        </authorList>
    </citation>
    <scope>NUCLEOTIDE SEQUENCE</scope>
</reference>
<name>A0A0K0F557_STRVS</name>
<evidence type="ECO:0000313" key="1">
    <source>
        <dbReference type="Proteomes" id="UP000035680"/>
    </source>
</evidence>
<evidence type="ECO:0000313" key="2">
    <source>
        <dbReference type="WBParaSite" id="SVE_0394700.1"/>
    </source>
</evidence>
<keyword evidence="1" id="KW-1185">Reference proteome</keyword>
<dbReference type="STRING" id="75913.A0A0K0F557"/>
<dbReference type="InterPro" id="IPR029044">
    <property type="entry name" value="Nucleotide-diphossugar_trans"/>
</dbReference>
<dbReference type="WBParaSite" id="SVE_0394700.1">
    <property type="protein sequence ID" value="SVE_0394700.1"/>
    <property type="gene ID" value="SVE_0394700"/>
</dbReference>
<organism evidence="1 2">
    <name type="scientific">Strongyloides venezuelensis</name>
    <name type="common">Threadworm</name>
    <dbReference type="NCBI Taxonomy" id="75913"/>
    <lineage>
        <taxon>Eukaryota</taxon>
        <taxon>Metazoa</taxon>
        <taxon>Ecdysozoa</taxon>
        <taxon>Nematoda</taxon>
        <taxon>Chromadorea</taxon>
        <taxon>Rhabditida</taxon>
        <taxon>Tylenchina</taxon>
        <taxon>Panagrolaimomorpha</taxon>
        <taxon>Strongyloidoidea</taxon>
        <taxon>Strongyloididae</taxon>
        <taxon>Strongyloides</taxon>
    </lineage>
</organism>
<dbReference type="InterPro" id="IPR004988">
    <property type="entry name" value="DUF273"/>
</dbReference>
<dbReference type="PANTHER" id="PTHR31562:SF4">
    <property type="entry name" value="DUF268 DOMAIN-CONTAINING PROTEIN-RELATED"/>
    <property type="match status" value="1"/>
</dbReference>
<accession>A0A0K0F557</accession>
<dbReference type="PANTHER" id="PTHR31562">
    <property type="entry name" value="PROTEIN CBG18972"/>
    <property type="match status" value="1"/>
</dbReference>
<sequence>MIIIINYIHFDNFYNIYANTEESVKDILYPHQFAIVMVFFIVSEHNYEQAIETVKCYSWHYNYTFVVLSLIEFSEFIFKKHCVIANYVQKYRNKIKYIVVINADIGVVNPLRRLESYLPKDEEDILFYERINNNEIAAGSYIIKNTLFARSFLKFYADYEYKIPENNKFSDNVSLQAVFVDFIGTVQHCKKYLQCMKICDYVVGYDQNMLFVSCVRYILSLMDETSNDVDFHTYEGGKIKLRKLSKRGGLEVDSLLNGHFVLTSYFIIFGNNKKLKNIKLYLKEDSYQMKE</sequence>